<accession>A0A6A6EYF9</accession>
<organism evidence="2 3">
    <name type="scientific">Cercospora zeae-maydis SCOH1-5</name>
    <dbReference type="NCBI Taxonomy" id="717836"/>
    <lineage>
        <taxon>Eukaryota</taxon>
        <taxon>Fungi</taxon>
        <taxon>Dikarya</taxon>
        <taxon>Ascomycota</taxon>
        <taxon>Pezizomycotina</taxon>
        <taxon>Dothideomycetes</taxon>
        <taxon>Dothideomycetidae</taxon>
        <taxon>Mycosphaerellales</taxon>
        <taxon>Mycosphaerellaceae</taxon>
        <taxon>Cercospora</taxon>
    </lineage>
</organism>
<gene>
    <name evidence="2" type="ORF">CERZMDRAFT_103046</name>
</gene>
<sequence length="254" mass="28801">MPESSTKPFASLWPTTPNAATDKVLTTYELLEPILLHLPWNQSFTCQRVSRTWHSIIKHSVHIQEKLFRYSPLQPIRSIKPIHRESLHGGYRVLYRAQNFQICPATPASESDWQPHRTHSSKARDTDTDTDTAAASTPQKGGELARWNLTDSGDIWHFSIGLGGTLDADTPPDSTEASWRDMHVASPPLEAVDFDFLPDVPEFSYTLSMWNPKGVRLGELYDWTWRLGRLFEKTTGQKLAGRIAVASFWVFAPK</sequence>
<proteinExistence type="predicted"/>
<feature type="region of interest" description="Disordered" evidence="1">
    <location>
        <begin position="106"/>
        <end position="144"/>
    </location>
</feature>
<keyword evidence="3" id="KW-1185">Reference proteome</keyword>
<name>A0A6A6EYF9_9PEZI</name>
<dbReference type="OrthoDB" id="3800738at2759"/>
<evidence type="ECO:0000256" key="1">
    <source>
        <dbReference type="SAM" id="MobiDB-lite"/>
    </source>
</evidence>
<dbReference type="AlphaFoldDB" id="A0A6A6EYF9"/>
<dbReference type="Proteomes" id="UP000799539">
    <property type="component" value="Unassembled WGS sequence"/>
</dbReference>
<reference evidence="2" key="1">
    <citation type="journal article" date="2020" name="Stud. Mycol.">
        <title>101 Dothideomycetes genomes: a test case for predicting lifestyles and emergence of pathogens.</title>
        <authorList>
            <person name="Haridas S."/>
            <person name="Albert R."/>
            <person name="Binder M."/>
            <person name="Bloem J."/>
            <person name="Labutti K."/>
            <person name="Salamov A."/>
            <person name="Andreopoulos B."/>
            <person name="Baker S."/>
            <person name="Barry K."/>
            <person name="Bills G."/>
            <person name="Bluhm B."/>
            <person name="Cannon C."/>
            <person name="Castanera R."/>
            <person name="Culley D."/>
            <person name="Daum C."/>
            <person name="Ezra D."/>
            <person name="Gonzalez J."/>
            <person name="Henrissat B."/>
            <person name="Kuo A."/>
            <person name="Liang C."/>
            <person name="Lipzen A."/>
            <person name="Lutzoni F."/>
            <person name="Magnuson J."/>
            <person name="Mondo S."/>
            <person name="Nolan M."/>
            <person name="Ohm R."/>
            <person name="Pangilinan J."/>
            <person name="Park H.-J."/>
            <person name="Ramirez L."/>
            <person name="Alfaro M."/>
            <person name="Sun H."/>
            <person name="Tritt A."/>
            <person name="Yoshinaga Y."/>
            <person name="Zwiers L.-H."/>
            <person name="Turgeon B."/>
            <person name="Goodwin S."/>
            <person name="Spatafora J."/>
            <person name="Crous P."/>
            <person name="Grigoriev I."/>
        </authorList>
    </citation>
    <scope>NUCLEOTIDE SEQUENCE</scope>
    <source>
        <strain evidence="2">SCOH1-5</strain>
    </source>
</reference>
<protein>
    <recommendedName>
        <fullName evidence="4">F-box domain-containing protein</fullName>
    </recommendedName>
</protein>
<dbReference type="SUPFAM" id="SSF81383">
    <property type="entry name" value="F-box domain"/>
    <property type="match status" value="1"/>
</dbReference>
<dbReference type="InterPro" id="IPR036047">
    <property type="entry name" value="F-box-like_dom_sf"/>
</dbReference>
<evidence type="ECO:0008006" key="4">
    <source>
        <dbReference type="Google" id="ProtNLM"/>
    </source>
</evidence>
<dbReference type="EMBL" id="ML992712">
    <property type="protein sequence ID" value="KAF2206745.1"/>
    <property type="molecule type" value="Genomic_DNA"/>
</dbReference>
<evidence type="ECO:0000313" key="2">
    <source>
        <dbReference type="EMBL" id="KAF2206745.1"/>
    </source>
</evidence>
<evidence type="ECO:0000313" key="3">
    <source>
        <dbReference type="Proteomes" id="UP000799539"/>
    </source>
</evidence>